<evidence type="ECO:0000313" key="4">
    <source>
        <dbReference type="EMBL" id="KAF5335707.1"/>
    </source>
</evidence>
<accession>A0A8H5C819</accession>
<proteinExistence type="inferred from homology"/>
<dbReference type="SUPFAM" id="SSF54849">
    <property type="entry name" value="GroEL-intermediate domain like"/>
    <property type="match status" value="1"/>
</dbReference>
<comment type="similarity">
    <text evidence="1">Belongs to the chaperonin (HSP60) family.</text>
</comment>
<evidence type="ECO:0000256" key="2">
    <source>
        <dbReference type="ARBA" id="ARBA00023186"/>
    </source>
</evidence>
<dbReference type="PRINTS" id="PR00298">
    <property type="entry name" value="CHAPERONIN60"/>
</dbReference>
<dbReference type="InterPro" id="IPR027409">
    <property type="entry name" value="GroEL-like_apical_dom_sf"/>
</dbReference>
<dbReference type="AlphaFoldDB" id="A0A8H5C819"/>
<sequence length="293" mass="31480">MRLGSRRMCGSTGVKGSIRGENGPLGDEDLAPQVILPTLEAAALLRRSLPIITEDVGGEALTMCILSELRGRRRTLAVPWPYRNASSIASHSSRVAVFKHHLVGGKARGGNSRPPQLLWLRADHETKDDTIILNRGREGKKDGSHPGAIRSLVADPTISDYDRSKAQERPAKSSGGAAVINAGGASEVEIGETKDRYDDALNDTRAGVEEGILPGGGAALLVAVGYDEPLERFGMCREGCDPDSDCEPRSGAWCRYHPSPYHQPARTMYKNAEEESSGIVGRILSGTVWRVSS</sequence>
<feature type="compositionally biased region" description="Basic and acidic residues" evidence="3">
    <location>
        <begin position="160"/>
        <end position="171"/>
    </location>
</feature>
<evidence type="ECO:0000256" key="1">
    <source>
        <dbReference type="ARBA" id="ARBA00006607"/>
    </source>
</evidence>
<reference evidence="4 5" key="1">
    <citation type="journal article" date="2020" name="ISME J.">
        <title>Uncovering the hidden diversity of litter-decomposition mechanisms in mushroom-forming fungi.</title>
        <authorList>
            <person name="Floudas D."/>
            <person name="Bentzer J."/>
            <person name="Ahren D."/>
            <person name="Johansson T."/>
            <person name="Persson P."/>
            <person name="Tunlid A."/>
        </authorList>
    </citation>
    <scope>NUCLEOTIDE SEQUENCE [LARGE SCALE GENOMIC DNA]</scope>
    <source>
        <strain evidence="4 5">CBS 175.51</strain>
    </source>
</reference>
<dbReference type="Gene3D" id="3.30.260.10">
    <property type="entry name" value="TCP-1-like chaperonin intermediate domain"/>
    <property type="match status" value="1"/>
</dbReference>
<dbReference type="OrthoDB" id="3106667at2759"/>
<comment type="caution">
    <text evidence="4">The sequence shown here is derived from an EMBL/GenBank/DDBJ whole genome shotgun (WGS) entry which is preliminary data.</text>
</comment>
<organism evidence="4 5">
    <name type="scientific">Ephemerocybe angulata</name>
    <dbReference type="NCBI Taxonomy" id="980116"/>
    <lineage>
        <taxon>Eukaryota</taxon>
        <taxon>Fungi</taxon>
        <taxon>Dikarya</taxon>
        <taxon>Basidiomycota</taxon>
        <taxon>Agaricomycotina</taxon>
        <taxon>Agaricomycetes</taxon>
        <taxon>Agaricomycetidae</taxon>
        <taxon>Agaricales</taxon>
        <taxon>Agaricineae</taxon>
        <taxon>Psathyrellaceae</taxon>
        <taxon>Ephemerocybe</taxon>
    </lineage>
</organism>
<keyword evidence="5" id="KW-1185">Reference proteome</keyword>
<evidence type="ECO:0000256" key="3">
    <source>
        <dbReference type="SAM" id="MobiDB-lite"/>
    </source>
</evidence>
<feature type="region of interest" description="Disordered" evidence="3">
    <location>
        <begin position="133"/>
        <end position="178"/>
    </location>
</feature>
<dbReference type="Gene3D" id="1.10.560.10">
    <property type="entry name" value="GroEL-like equatorial domain"/>
    <property type="match status" value="1"/>
</dbReference>
<gene>
    <name evidence="4" type="ORF">D9611_009602</name>
</gene>
<dbReference type="Proteomes" id="UP000541558">
    <property type="component" value="Unassembled WGS sequence"/>
</dbReference>
<dbReference type="InterPro" id="IPR027413">
    <property type="entry name" value="GROEL-like_equatorial_sf"/>
</dbReference>
<feature type="compositionally biased region" description="Basic and acidic residues" evidence="3">
    <location>
        <begin position="133"/>
        <end position="144"/>
    </location>
</feature>
<dbReference type="InterPro" id="IPR001844">
    <property type="entry name" value="Cpn60/GroEL"/>
</dbReference>
<dbReference type="InterPro" id="IPR027410">
    <property type="entry name" value="TCP-1-like_intermed_sf"/>
</dbReference>
<dbReference type="GO" id="GO:0140662">
    <property type="term" value="F:ATP-dependent protein folding chaperone"/>
    <property type="evidence" value="ECO:0007669"/>
    <property type="project" value="InterPro"/>
</dbReference>
<name>A0A8H5C819_9AGAR</name>
<dbReference type="EMBL" id="JAACJK010000060">
    <property type="protein sequence ID" value="KAF5335707.1"/>
    <property type="molecule type" value="Genomic_DNA"/>
</dbReference>
<evidence type="ECO:0000313" key="5">
    <source>
        <dbReference type="Proteomes" id="UP000541558"/>
    </source>
</evidence>
<dbReference type="SUPFAM" id="SSF52029">
    <property type="entry name" value="GroEL apical domain-like"/>
    <property type="match status" value="1"/>
</dbReference>
<dbReference type="GO" id="GO:0042026">
    <property type="term" value="P:protein refolding"/>
    <property type="evidence" value="ECO:0007669"/>
    <property type="project" value="InterPro"/>
</dbReference>
<dbReference type="PANTHER" id="PTHR45633">
    <property type="entry name" value="60 KDA HEAT SHOCK PROTEIN, MITOCHONDRIAL"/>
    <property type="match status" value="1"/>
</dbReference>
<keyword evidence="2" id="KW-0143">Chaperone</keyword>
<feature type="region of interest" description="Disordered" evidence="3">
    <location>
        <begin position="1"/>
        <end position="25"/>
    </location>
</feature>
<dbReference type="Gene3D" id="3.50.7.10">
    <property type="entry name" value="GroEL"/>
    <property type="match status" value="1"/>
</dbReference>
<protein>
    <submittedName>
        <fullName evidence="4">Uncharacterized protein</fullName>
    </submittedName>
</protein>